<sequence length="181" mass="20265">MYCMYVYLHAFPARILQSMLLNQPRTSPDIHIPWLFCLPPAPCCKNTMEHLSHQVPLRRLQEHVEVIVHLVHLPEIHQEPQAAVLQLRQPVQVRGLEPLEHVAGVNVLQQAFMARLLEVGDVVLVGGPEEGQPVGEELFAVQIAIDVVEEGPARVEGHVGDVHGGELLLLEVVREHAPEDR</sequence>
<organism evidence="1">
    <name type="scientific">Arundo donax</name>
    <name type="common">Giant reed</name>
    <name type="synonym">Donax arundinaceus</name>
    <dbReference type="NCBI Taxonomy" id="35708"/>
    <lineage>
        <taxon>Eukaryota</taxon>
        <taxon>Viridiplantae</taxon>
        <taxon>Streptophyta</taxon>
        <taxon>Embryophyta</taxon>
        <taxon>Tracheophyta</taxon>
        <taxon>Spermatophyta</taxon>
        <taxon>Magnoliopsida</taxon>
        <taxon>Liliopsida</taxon>
        <taxon>Poales</taxon>
        <taxon>Poaceae</taxon>
        <taxon>PACMAD clade</taxon>
        <taxon>Arundinoideae</taxon>
        <taxon>Arundineae</taxon>
        <taxon>Arundo</taxon>
    </lineage>
</organism>
<name>A0A0A9G5U3_ARUDO</name>
<proteinExistence type="predicted"/>
<reference evidence="1" key="2">
    <citation type="journal article" date="2015" name="Data Brief">
        <title>Shoot transcriptome of the giant reed, Arundo donax.</title>
        <authorList>
            <person name="Barrero R.A."/>
            <person name="Guerrero F.D."/>
            <person name="Moolhuijzen P."/>
            <person name="Goolsby J.A."/>
            <person name="Tidwell J."/>
            <person name="Bellgard S.E."/>
            <person name="Bellgard M.I."/>
        </authorList>
    </citation>
    <scope>NUCLEOTIDE SEQUENCE</scope>
    <source>
        <tissue evidence="1">Shoot tissue taken approximately 20 cm above the soil surface</tissue>
    </source>
</reference>
<accession>A0A0A9G5U3</accession>
<dbReference type="AlphaFoldDB" id="A0A0A9G5U3"/>
<dbReference type="EMBL" id="GBRH01178029">
    <property type="protein sequence ID" value="JAE19867.1"/>
    <property type="molecule type" value="Transcribed_RNA"/>
</dbReference>
<protein>
    <submittedName>
        <fullName evidence="1">Uncharacterized protein</fullName>
    </submittedName>
</protein>
<reference evidence="1" key="1">
    <citation type="submission" date="2014-09" db="EMBL/GenBank/DDBJ databases">
        <authorList>
            <person name="Magalhaes I.L.F."/>
            <person name="Oliveira U."/>
            <person name="Santos F.R."/>
            <person name="Vidigal T.H.D.A."/>
            <person name="Brescovit A.D."/>
            <person name="Santos A.J."/>
        </authorList>
    </citation>
    <scope>NUCLEOTIDE SEQUENCE</scope>
    <source>
        <tissue evidence="1">Shoot tissue taken approximately 20 cm above the soil surface</tissue>
    </source>
</reference>
<evidence type="ECO:0000313" key="1">
    <source>
        <dbReference type="EMBL" id="JAE19867.1"/>
    </source>
</evidence>